<evidence type="ECO:0000256" key="1">
    <source>
        <dbReference type="ARBA" id="ARBA00004168"/>
    </source>
</evidence>
<feature type="domain" description="Gram-positive cocci surface proteins LPxTG" evidence="8">
    <location>
        <begin position="281"/>
        <end position="315"/>
    </location>
</feature>
<feature type="chain" id="PRO_5019218369" evidence="7">
    <location>
        <begin position="25"/>
        <end position="315"/>
    </location>
</feature>
<dbReference type="Gene3D" id="2.50.20.20">
    <property type="match status" value="1"/>
</dbReference>
<protein>
    <submittedName>
        <fullName evidence="9">LPXTG-motif cell wall-anchored protein</fullName>
    </submittedName>
</protein>
<dbReference type="Proteomes" id="UP000285120">
    <property type="component" value="Unassembled WGS sequence"/>
</dbReference>
<proteinExistence type="predicted"/>
<comment type="subcellular location">
    <subcellularLocation>
        <location evidence="1">Secreted</location>
        <location evidence="1">Cell wall</location>
        <topology evidence="1">Peptidoglycan-anchor</topology>
    </subcellularLocation>
</comment>
<dbReference type="EMBL" id="RAPK01000013">
    <property type="protein sequence ID" value="RKD68130.1"/>
    <property type="molecule type" value="Genomic_DNA"/>
</dbReference>
<dbReference type="AlphaFoldDB" id="A0A419UU79"/>
<keyword evidence="3" id="KW-0964">Secreted</keyword>
<keyword evidence="10" id="KW-1185">Reference proteome</keyword>
<dbReference type="InterPro" id="IPR046720">
    <property type="entry name" value="DUF6612"/>
</dbReference>
<evidence type="ECO:0000256" key="4">
    <source>
        <dbReference type="ARBA" id="ARBA00022729"/>
    </source>
</evidence>
<dbReference type="OrthoDB" id="1957331at2"/>
<evidence type="ECO:0000313" key="10">
    <source>
        <dbReference type="Proteomes" id="UP000285120"/>
    </source>
</evidence>
<accession>A0A419UU79</accession>
<keyword evidence="6" id="KW-0472">Membrane</keyword>
<dbReference type="PROSITE" id="PS50847">
    <property type="entry name" value="GRAM_POS_ANCHORING"/>
    <property type="match status" value="1"/>
</dbReference>
<dbReference type="InterPro" id="IPR019931">
    <property type="entry name" value="LPXTG_anchor"/>
</dbReference>
<evidence type="ECO:0000256" key="6">
    <source>
        <dbReference type="SAM" id="Phobius"/>
    </source>
</evidence>
<evidence type="ECO:0000256" key="3">
    <source>
        <dbReference type="ARBA" id="ARBA00022525"/>
    </source>
</evidence>
<evidence type="ECO:0000259" key="8">
    <source>
        <dbReference type="PROSITE" id="PS50847"/>
    </source>
</evidence>
<feature type="transmembrane region" description="Helical" evidence="6">
    <location>
        <begin position="290"/>
        <end position="308"/>
    </location>
</feature>
<dbReference type="RefSeq" id="WP_120194529.1">
    <property type="nucleotide sequence ID" value="NZ_RAPK01000013.1"/>
</dbReference>
<keyword evidence="4 7" id="KW-0732">Signal</keyword>
<dbReference type="Pfam" id="PF00746">
    <property type="entry name" value="Gram_pos_anchor"/>
    <property type="match status" value="1"/>
</dbReference>
<keyword evidence="5" id="KW-0572">Peptidoglycan-anchor</keyword>
<evidence type="ECO:0000256" key="7">
    <source>
        <dbReference type="SAM" id="SignalP"/>
    </source>
</evidence>
<name>A0A419UU79_9BACL</name>
<feature type="signal peptide" evidence="7">
    <location>
        <begin position="1"/>
        <end position="24"/>
    </location>
</feature>
<dbReference type="NCBIfam" id="TIGR01167">
    <property type="entry name" value="LPXTG_anchor"/>
    <property type="match status" value="1"/>
</dbReference>
<evidence type="ECO:0000313" key="9">
    <source>
        <dbReference type="EMBL" id="RKD68130.1"/>
    </source>
</evidence>
<comment type="caution">
    <text evidence="9">The sequence shown here is derived from an EMBL/GenBank/DDBJ whole genome shotgun (WGS) entry which is preliminary data.</text>
</comment>
<organism evidence="9 10">
    <name type="scientific">Sinobaca qinghaiensis</name>
    <dbReference type="NCBI Taxonomy" id="342944"/>
    <lineage>
        <taxon>Bacteria</taxon>
        <taxon>Bacillati</taxon>
        <taxon>Bacillota</taxon>
        <taxon>Bacilli</taxon>
        <taxon>Bacillales</taxon>
        <taxon>Sporolactobacillaceae</taxon>
        <taxon>Sinobaca</taxon>
    </lineage>
</organism>
<sequence>MKKKSAVLTLAAATAVAVPSQAFAEETPDAASILEESNKAMMELESYSSETMMEQTVTDPMMEGGSFTTTTHSMEDVIMNPFSMKQTATTSMDGEETTLDSYWTEDGFYQQNVDGSWIKMDETFTGDINELIAMSQSGAQMEQTAVLGEDMSVEDAGDSYILTYEGEGDELMESAEEMLTSIMPEEDTGMMAAAIFEDITVNDLQYVMTVDKETHYMTETTMDLDMDLSIEEESMNIVQSLDMTVSNFNGVDEIVVPEDVVNSAVPMDAMMEEEMKEGGALPDTATNNPFYAAAGAIAAAAAGSMLFFRRRFARS</sequence>
<reference evidence="9 10" key="1">
    <citation type="submission" date="2018-09" db="EMBL/GenBank/DDBJ databases">
        <title>Genomic Encyclopedia of Archaeal and Bacterial Type Strains, Phase II (KMG-II): from individual species to whole genera.</title>
        <authorList>
            <person name="Goeker M."/>
        </authorList>
    </citation>
    <scope>NUCLEOTIDE SEQUENCE [LARGE SCALE GENOMIC DNA]</scope>
    <source>
        <strain evidence="9 10">DSM 17008</strain>
    </source>
</reference>
<keyword evidence="6" id="KW-0812">Transmembrane</keyword>
<keyword evidence="6" id="KW-1133">Transmembrane helix</keyword>
<gene>
    <name evidence="9" type="ORF">ATL39_3404</name>
</gene>
<keyword evidence="2" id="KW-0134">Cell wall</keyword>
<evidence type="ECO:0000256" key="2">
    <source>
        <dbReference type="ARBA" id="ARBA00022512"/>
    </source>
</evidence>
<dbReference type="Pfam" id="PF20316">
    <property type="entry name" value="DUF6612"/>
    <property type="match status" value="1"/>
</dbReference>
<evidence type="ECO:0000256" key="5">
    <source>
        <dbReference type="ARBA" id="ARBA00023088"/>
    </source>
</evidence>